<dbReference type="InterPro" id="IPR001763">
    <property type="entry name" value="Rhodanese-like_dom"/>
</dbReference>
<evidence type="ECO:0000259" key="2">
    <source>
        <dbReference type="PROSITE" id="PS50206"/>
    </source>
</evidence>
<feature type="compositionally biased region" description="Pro residues" evidence="1">
    <location>
        <begin position="67"/>
        <end position="82"/>
    </location>
</feature>
<feature type="region of interest" description="Disordered" evidence="1">
    <location>
        <begin position="63"/>
        <end position="82"/>
    </location>
</feature>
<organism evidence="3 4">
    <name type="scientific">Flemingia macrophylla</name>
    <dbReference type="NCBI Taxonomy" id="520843"/>
    <lineage>
        <taxon>Eukaryota</taxon>
        <taxon>Viridiplantae</taxon>
        <taxon>Streptophyta</taxon>
        <taxon>Embryophyta</taxon>
        <taxon>Tracheophyta</taxon>
        <taxon>Spermatophyta</taxon>
        <taxon>Magnoliopsida</taxon>
        <taxon>eudicotyledons</taxon>
        <taxon>Gunneridae</taxon>
        <taxon>Pentapetalae</taxon>
        <taxon>rosids</taxon>
        <taxon>fabids</taxon>
        <taxon>Fabales</taxon>
        <taxon>Fabaceae</taxon>
        <taxon>Papilionoideae</taxon>
        <taxon>50 kb inversion clade</taxon>
        <taxon>NPAAA clade</taxon>
        <taxon>indigoferoid/millettioid clade</taxon>
        <taxon>Phaseoleae</taxon>
        <taxon>Flemingia</taxon>
    </lineage>
</organism>
<feature type="region of interest" description="Disordered" evidence="1">
    <location>
        <begin position="1"/>
        <end position="49"/>
    </location>
</feature>
<evidence type="ECO:0000256" key="1">
    <source>
        <dbReference type="SAM" id="MobiDB-lite"/>
    </source>
</evidence>
<feature type="compositionally biased region" description="Basic and acidic residues" evidence="1">
    <location>
        <begin position="417"/>
        <end position="437"/>
    </location>
</feature>
<gene>
    <name evidence="3" type="ORF">Fmac_005759</name>
</gene>
<sequence>MPIKTPVSITPTPSFAPKQASRGALKRKLDLEASSDEDSDADENRPIKEFPIALVSSPRDFDSLWPSHPPRPTALPSPTVPPQQLPWSPPAILILSGPVASPLNSPLSEVSRRFHSLMPLHPYSHRDFELHPYSHRDSHRLWPIHLSPHLPSSHISPSVDSSIRKLLKGGRDLYDSLIAAIIRNLKIVKDSSRVLVLDADGTRSKGIARSLRKIGVKASLSIPAAIFANLYVVQGGFQSWTKQGIRIKELKPETALSILNEEAEAILEDVSPSPLQLLEVSVSGAGFFFSAVRIEERAATVAALCDPALFPDAIGSSHRYYCATIVREDVAILAYRSEAASCPGGSESTSVDPINEEKLRNKSWIDVAGGITNRGRLYGVGKVGSALRLGDAFPNLSCGRSTQESEKILQLEQQVRQSREEARQSREEARQSREQNERLQRQFESLFNAVLPLLPSDTQQLLQQQENMQPDNEDDQQPSSAAGHYGNDYYFRFFNFYFMDQELILLFCVV</sequence>
<proteinExistence type="predicted"/>
<accession>A0ABD1N8U7</accession>
<evidence type="ECO:0000313" key="3">
    <source>
        <dbReference type="EMBL" id="KAL2344474.1"/>
    </source>
</evidence>
<reference evidence="3 4" key="1">
    <citation type="submission" date="2024-08" db="EMBL/GenBank/DDBJ databases">
        <title>Insights into the chromosomal genome structure of Flemingia macrophylla.</title>
        <authorList>
            <person name="Ding Y."/>
            <person name="Zhao Y."/>
            <person name="Bi W."/>
            <person name="Wu M."/>
            <person name="Zhao G."/>
            <person name="Gong Y."/>
            <person name="Li W."/>
            <person name="Zhang P."/>
        </authorList>
    </citation>
    <scope>NUCLEOTIDE SEQUENCE [LARGE SCALE GENOMIC DNA]</scope>
    <source>
        <strain evidence="3">DYQJB</strain>
        <tissue evidence="3">Leaf</tissue>
    </source>
</reference>
<dbReference type="PANTHER" id="PTHR34209:SF3">
    <property type="entry name" value="RHODANESE_CELL CYCLE CONTROL PHOSPHATASE SUPERFAMILY PROTEIN"/>
    <property type="match status" value="1"/>
</dbReference>
<name>A0ABD1N8U7_9FABA</name>
<feature type="domain" description="Rhodanese" evidence="2">
    <location>
        <begin position="178"/>
        <end position="249"/>
    </location>
</feature>
<comment type="caution">
    <text evidence="3">The sequence shown here is derived from an EMBL/GenBank/DDBJ whole genome shotgun (WGS) entry which is preliminary data.</text>
</comment>
<dbReference type="InterPro" id="IPR036873">
    <property type="entry name" value="Rhodanese-like_dom_sf"/>
</dbReference>
<dbReference type="Proteomes" id="UP001603857">
    <property type="component" value="Unassembled WGS sequence"/>
</dbReference>
<dbReference type="PROSITE" id="PS50206">
    <property type="entry name" value="RHODANESE_3"/>
    <property type="match status" value="1"/>
</dbReference>
<dbReference type="SUPFAM" id="SSF52821">
    <property type="entry name" value="Rhodanese/Cell cycle control phosphatase"/>
    <property type="match status" value="1"/>
</dbReference>
<keyword evidence="4" id="KW-1185">Reference proteome</keyword>
<dbReference type="EMBL" id="JBGMDY010000002">
    <property type="protein sequence ID" value="KAL2344474.1"/>
    <property type="molecule type" value="Genomic_DNA"/>
</dbReference>
<dbReference type="InterPro" id="IPR044690">
    <property type="entry name" value="CAS_plant"/>
</dbReference>
<feature type="region of interest" description="Disordered" evidence="1">
    <location>
        <begin position="415"/>
        <end position="437"/>
    </location>
</feature>
<dbReference type="Gene3D" id="3.40.250.10">
    <property type="entry name" value="Rhodanese-like domain"/>
    <property type="match status" value="1"/>
</dbReference>
<dbReference type="AlphaFoldDB" id="A0ABD1N8U7"/>
<evidence type="ECO:0000313" key="4">
    <source>
        <dbReference type="Proteomes" id="UP001603857"/>
    </source>
</evidence>
<dbReference type="PANTHER" id="PTHR34209">
    <property type="entry name" value="RHODANESE/CELL CYCLE CONTROL PHOSPHATASE SUPERFAMILY PROTEIN"/>
    <property type="match status" value="1"/>
</dbReference>
<protein>
    <recommendedName>
        <fullName evidence="2">Rhodanese domain-containing protein</fullName>
    </recommendedName>
</protein>